<accession>A0A9D4N491</accession>
<protein>
    <submittedName>
        <fullName evidence="1">Uncharacterized protein</fullName>
    </submittedName>
</protein>
<dbReference type="AlphaFoldDB" id="A0A9D4N491"/>
<dbReference type="EMBL" id="JAIWYP010000001">
    <property type="protein sequence ID" value="KAH3887546.1"/>
    <property type="molecule type" value="Genomic_DNA"/>
</dbReference>
<proteinExistence type="predicted"/>
<evidence type="ECO:0000313" key="2">
    <source>
        <dbReference type="Proteomes" id="UP000828390"/>
    </source>
</evidence>
<dbReference type="Proteomes" id="UP000828390">
    <property type="component" value="Unassembled WGS sequence"/>
</dbReference>
<keyword evidence="2" id="KW-1185">Reference proteome</keyword>
<reference evidence="1" key="1">
    <citation type="journal article" date="2019" name="bioRxiv">
        <title>The Genome of the Zebra Mussel, Dreissena polymorpha: A Resource for Invasive Species Research.</title>
        <authorList>
            <person name="McCartney M.A."/>
            <person name="Auch B."/>
            <person name="Kono T."/>
            <person name="Mallez S."/>
            <person name="Zhang Y."/>
            <person name="Obille A."/>
            <person name="Becker A."/>
            <person name="Abrahante J.E."/>
            <person name="Garbe J."/>
            <person name="Badalamenti J.P."/>
            <person name="Herman A."/>
            <person name="Mangelson H."/>
            <person name="Liachko I."/>
            <person name="Sullivan S."/>
            <person name="Sone E.D."/>
            <person name="Koren S."/>
            <person name="Silverstein K.A.T."/>
            <person name="Beckman K.B."/>
            <person name="Gohl D.M."/>
        </authorList>
    </citation>
    <scope>NUCLEOTIDE SEQUENCE</scope>
    <source>
        <strain evidence="1">Duluth1</strain>
        <tissue evidence="1">Whole animal</tissue>
    </source>
</reference>
<gene>
    <name evidence="1" type="ORF">DPMN_011563</name>
</gene>
<sequence length="200" mass="22891">MQFEACLHAQSRSPEIQKGTKLFCAAKDIIRTNVLTKLHEKEKCPTLWPPCFVPTGPICEQLRDIIGTNLLTKFHNRSINLDSIEKNAPPPGSHVFQAIITIFQLAKDIIGTNHLTNFHDDQTISNVFQPKGTIFELVHDIMIPNFMKIRQKNKASRVLTRKNALLKSSCKYLYIYKRMLFIYIYIEHDLTNNAPSIVPG</sequence>
<organism evidence="1 2">
    <name type="scientific">Dreissena polymorpha</name>
    <name type="common">Zebra mussel</name>
    <name type="synonym">Mytilus polymorpha</name>
    <dbReference type="NCBI Taxonomy" id="45954"/>
    <lineage>
        <taxon>Eukaryota</taxon>
        <taxon>Metazoa</taxon>
        <taxon>Spiralia</taxon>
        <taxon>Lophotrochozoa</taxon>
        <taxon>Mollusca</taxon>
        <taxon>Bivalvia</taxon>
        <taxon>Autobranchia</taxon>
        <taxon>Heteroconchia</taxon>
        <taxon>Euheterodonta</taxon>
        <taxon>Imparidentia</taxon>
        <taxon>Neoheterodontei</taxon>
        <taxon>Myida</taxon>
        <taxon>Dreissenoidea</taxon>
        <taxon>Dreissenidae</taxon>
        <taxon>Dreissena</taxon>
    </lineage>
</organism>
<reference evidence="1" key="2">
    <citation type="submission" date="2020-11" db="EMBL/GenBank/DDBJ databases">
        <authorList>
            <person name="McCartney M.A."/>
            <person name="Auch B."/>
            <person name="Kono T."/>
            <person name="Mallez S."/>
            <person name="Becker A."/>
            <person name="Gohl D.M."/>
            <person name="Silverstein K.A.T."/>
            <person name="Koren S."/>
            <person name="Bechman K.B."/>
            <person name="Herman A."/>
            <person name="Abrahante J.E."/>
            <person name="Garbe J."/>
        </authorList>
    </citation>
    <scope>NUCLEOTIDE SEQUENCE</scope>
    <source>
        <strain evidence="1">Duluth1</strain>
        <tissue evidence="1">Whole animal</tissue>
    </source>
</reference>
<evidence type="ECO:0000313" key="1">
    <source>
        <dbReference type="EMBL" id="KAH3887546.1"/>
    </source>
</evidence>
<name>A0A9D4N491_DREPO</name>
<comment type="caution">
    <text evidence="1">The sequence shown here is derived from an EMBL/GenBank/DDBJ whole genome shotgun (WGS) entry which is preliminary data.</text>
</comment>